<dbReference type="OrthoDB" id="1375121at2"/>
<gene>
    <name evidence="2" type="ORF">SAMN06297358_0969</name>
</gene>
<dbReference type="EMBL" id="OCMT01000001">
    <property type="protein sequence ID" value="SOD13024.1"/>
    <property type="molecule type" value="Genomic_DNA"/>
</dbReference>
<dbReference type="AlphaFoldDB" id="A0A285ZTR1"/>
<reference evidence="3" key="1">
    <citation type="submission" date="2017-09" db="EMBL/GenBank/DDBJ databases">
        <authorList>
            <person name="Varghese N."/>
            <person name="Submissions S."/>
        </authorList>
    </citation>
    <scope>NUCLEOTIDE SEQUENCE [LARGE SCALE GENOMIC DNA]</scope>
    <source>
        <strain evidence="3">CGMCC 1.12803</strain>
    </source>
</reference>
<name>A0A285ZTR1_9SPHI</name>
<protein>
    <submittedName>
        <fullName evidence="2">Uncharacterized protein</fullName>
    </submittedName>
</protein>
<organism evidence="2 3">
    <name type="scientific">Pedobacter xixiisoli</name>
    <dbReference type="NCBI Taxonomy" id="1476464"/>
    <lineage>
        <taxon>Bacteria</taxon>
        <taxon>Pseudomonadati</taxon>
        <taxon>Bacteroidota</taxon>
        <taxon>Sphingobacteriia</taxon>
        <taxon>Sphingobacteriales</taxon>
        <taxon>Sphingobacteriaceae</taxon>
        <taxon>Pedobacter</taxon>
    </lineage>
</organism>
<evidence type="ECO:0000313" key="3">
    <source>
        <dbReference type="Proteomes" id="UP000219281"/>
    </source>
</evidence>
<dbReference type="Proteomes" id="UP000219281">
    <property type="component" value="Unassembled WGS sequence"/>
</dbReference>
<keyword evidence="1" id="KW-1133">Transmembrane helix</keyword>
<sequence>MGKSLGVLLIVVGLIMLVWSGFTYTKKEKIVDVGAIEISADKQETVNWPPYVGAIAMLAGVVVYVAARRRR</sequence>
<accession>A0A285ZTR1</accession>
<keyword evidence="1" id="KW-0472">Membrane</keyword>
<feature type="transmembrane region" description="Helical" evidence="1">
    <location>
        <begin position="48"/>
        <end position="67"/>
    </location>
</feature>
<evidence type="ECO:0000313" key="2">
    <source>
        <dbReference type="EMBL" id="SOD13024.1"/>
    </source>
</evidence>
<dbReference type="RefSeq" id="WP_097129274.1">
    <property type="nucleotide sequence ID" value="NZ_OCMT01000001.1"/>
</dbReference>
<proteinExistence type="predicted"/>
<evidence type="ECO:0000256" key="1">
    <source>
        <dbReference type="SAM" id="Phobius"/>
    </source>
</evidence>
<keyword evidence="1" id="KW-0812">Transmembrane</keyword>
<keyword evidence="3" id="KW-1185">Reference proteome</keyword>